<evidence type="ECO:0000313" key="5">
    <source>
        <dbReference type="Proteomes" id="UP001515480"/>
    </source>
</evidence>
<dbReference type="PANTHER" id="PTHR11062">
    <property type="entry name" value="EXOSTOSIN HEPARAN SULFATE GLYCOSYLTRANSFERASE -RELATED"/>
    <property type="match status" value="1"/>
</dbReference>
<dbReference type="GO" id="GO:0016757">
    <property type="term" value="F:glycosyltransferase activity"/>
    <property type="evidence" value="ECO:0007669"/>
    <property type="project" value="InterPro"/>
</dbReference>
<sequence>MSAFWQQVHTGKPSIVRPPRPPPDGQRVRLVAHAAGCSAPPASSLANASFYGGVVHLEVDVPRRYTLCELQGAQRAVVHLEAVRPPKPTFDCAAHFGRLCPAASTSSLPPEDISLARAARLRLYVYTETPPSFHEALFTSEAPPDVRDGRVCDFVRGPCTPAPPADSKRGYKTELVRWFTGMKHAADIPLLAKLLALASVPGIRTLDPRRADLFVVPFLGGFIERDSPDAAYRLNRQAHSGNGVMRQLFRHLVHYNASTAARHLFLLTNSCGGCNRQACDLCNHWQSVPAEVGCCDTTAPSCGPRLAFTLGPNSPRGARTSLRQVLVPPNIMEEEFHTPRWIPLCRTEGASAGGQRDSFRPALSSSGCRKSSAREGLLLFYQGAHAMNSLRSAMLAEMHEAVFEPRLNPGACPCGKSCDCAAQPHCCVNKELGVAYFYSKSHFLPVTPLSFSETIQWMQKSKFCLCPPGDVPYNKRYFTALLSGCVPVVFTFLNTRGERNWWKHRRGPSGHFEQEPFWSKINHTSLVIELDGEQGIKGFLAKLRAIPPEVIEEKQRRIDAIRHLLLYDTTGSQQDAFSVALRELIADLPLRAKRGVQITRALQEEHLLQGAAPVPSADR</sequence>
<organism evidence="4 5">
    <name type="scientific">Prymnesium parvum</name>
    <name type="common">Toxic golden alga</name>
    <dbReference type="NCBI Taxonomy" id="97485"/>
    <lineage>
        <taxon>Eukaryota</taxon>
        <taxon>Haptista</taxon>
        <taxon>Haptophyta</taxon>
        <taxon>Prymnesiophyceae</taxon>
        <taxon>Prymnesiales</taxon>
        <taxon>Prymnesiaceae</taxon>
        <taxon>Prymnesium</taxon>
    </lineage>
</organism>
<dbReference type="PANTHER" id="PTHR11062:SF281">
    <property type="entry name" value="EXOSTOSIN-LIKE 2"/>
    <property type="match status" value="1"/>
</dbReference>
<dbReference type="EMBL" id="JBGBPQ010000008">
    <property type="protein sequence ID" value="KAL1521118.1"/>
    <property type="molecule type" value="Genomic_DNA"/>
</dbReference>
<dbReference type="InterPro" id="IPR004263">
    <property type="entry name" value="Exostosin"/>
</dbReference>
<gene>
    <name evidence="4" type="ORF">AB1Y20_022672</name>
</gene>
<dbReference type="AlphaFoldDB" id="A0AB34JHU3"/>
<comment type="similarity">
    <text evidence="1">Belongs to the glycosyltransferase 47 family.</text>
</comment>
<evidence type="ECO:0000256" key="2">
    <source>
        <dbReference type="SAM" id="MobiDB-lite"/>
    </source>
</evidence>
<dbReference type="InterPro" id="IPR040911">
    <property type="entry name" value="Exostosin_GT47"/>
</dbReference>
<dbReference type="Proteomes" id="UP001515480">
    <property type="component" value="Unassembled WGS sequence"/>
</dbReference>
<name>A0AB34JHU3_PRYPA</name>
<proteinExistence type="inferred from homology"/>
<keyword evidence="5" id="KW-1185">Reference proteome</keyword>
<evidence type="ECO:0000256" key="1">
    <source>
        <dbReference type="ARBA" id="ARBA00010271"/>
    </source>
</evidence>
<evidence type="ECO:0000313" key="4">
    <source>
        <dbReference type="EMBL" id="KAL1521118.1"/>
    </source>
</evidence>
<reference evidence="4 5" key="1">
    <citation type="journal article" date="2024" name="Science">
        <title>Giant polyketide synthase enzymes in the biosynthesis of giant marine polyether toxins.</title>
        <authorList>
            <person name="Fallon T.R."/>
            <person name="Shende V.V."/>
            <person name="Wierzbicki I.H."/>
            <person name="Pendleton A.L."/>
            <person name="Watervoot N.F."/>
            <person name="Auber R.P."/>
            <person name="Gonzalez D.J."/>
            <person name="Wisecaver J.H."/>
            <person name="Moore B.S."/>
        </authorList>
    </citation>
    <scope>NUCLEOTIDE SEQUENCE [LARGE SCALE GENOMIC DNA]</scope>
    <source>
        <strain evidence="4 5">12B1</strain>
    </source>
</reference>
<protein>
    <recommendedName>
        <fullName evidence="3">Exostosin GT47 domain-containing protein</fullName>
    </recommendedName>
</protein>
<accession>A0AB34JHU3</accession>
<comment type="caution">
    <text evidence="4">The sequence shown here is derived from an EMBL/GenBank/DDBJ whole genome shotgun (WGS) entry which is preliminary data.</text>
</comment>
<dbReference type="Pfam" id="PF03016">
    <property type="entry name" value="Exostosin_GT47"/>
    <property type="match status" value="1"/>
</dbReference>
<feature type="domain" description="Exostosin GT47" evidence="3">
    <location>
        <begin position="370"/>
        <end position="490"/>
    </location>
</feature>
<feature type="region of interest" description="Disordered" evidence="2">
    <location>
        <begin position="1"/>
        <end position="24"/>
    </location>
</feature>
<evidence type="ECO:0000259" key="3">
    <source>
        <dbReference type="Pfam" id="PF03016"/>
    </source>
</evidence>